<dbReference type="Pfam" id="PF07796">
    <property type="entry name" value="DUF1638"/>
    <property type="match status" value="1"/>
</dbReference>
<reference evidence="3" key="1">
    <citation type="submission" date="2015-07" db="EMBL/GenBank/DDBJ databases">
        <title>Complete Genome of Thermincola ferriacetica strain Z-0001T.</title>
        <authorList>
            <person name="Lusk B."/>
            <person name="Badalamenti J.P."/>
            <person name="Parameswaran P."/>
            <person name="Bond D.R."/>
            <person name="Torres C.I."/>
        </authorList>
    </citation>
    <scope>NUCLEOTIDE SEQUENCE [LARGE SCALE GENOMIC DNA]</scope>
    <source>
        <strain evidence="3">Z-0001</strain>
    </source>
</reference>
<name>A0A0L6VYX1_9FIRM</name>
<protein>
    <recommendedName>
        <fullName evidence="1">DUF1638 domain-containing protein</fullName>
    </recommendedName>
</protein>
<feature type="domain" description="DUF1638" evidence="1">
    <location>
        <begin position="40"/>
        <end position="208"/>
    </location>
</feature>
<gene>
    <name evidence="2" type="ORF">Tfer_3102</name>
</gene>
<comment type="caution">
    <text evidence="2">The sequence shown here is derived from an EMBL/GenBank/DDBJ whole genome shotgun (WGS) entry which is preliminary data.</text>
</comment>
<accession>A0A0L6VYX1</accession>
<dbReference type="EMBL" id="LGTE01000034">
    <property type="protein sequence ID" value="KNZ68363.1"/>
    <property type="molecule type" value="Genomic_DNA"/>
</dbReference>
<keyword evidence="3" id="KW-1185">Reference proteome</keyword>
<dbReference type="Proteomes" id="UP000037175">
    <property type="component" value="Unassembled WGS sequence"/>
</dbReference>
<evidence type="ECO:0000313" key="2">
    <source>
        <dbReference type="EMBL" id="KNZ68363.1"/>
    </source>
</evidence>
<dbReference type="AlphaFoldDB" id="A0A0L6VYX1"/>
<sequence>MSKDVSFQDYVIVACGTMIPELNYLKATGFLDAAKILYTTPGLHQTPNELEKQLLKQLNEAKKYAKKIIIVYGGTYCYINIKNPTRTIDTVINEMREEGYFISRTIVHNCIDMIASVDEREEIAQGSKVWFCTPGWLKYREHEFKGWDKATANENFPQYSGGAIMLDSIGFFDQYMEEHPEEILDFSDWMGIPLEARNVSLDRFKNVLINAMDPADKPRE</sequence>
<dbReference type="RefSeq" id="WP_052219048.1">
    <property type="nucleotide sequence ID" value="NZ_LGTE01000034.1"/>
</dbReference>
<proteinExistence type="predicted"/>
<organism evidence="2 3">
    <name type="scientific">Thermincola ferriacetica</name>
    <dbReference type="NCBI Taxonomy" id="281456"/>
    <lineage>
        <taxon>Bacteria</taxon>
        <taxon>Bacillati</taxon>
        <taxon>Bacillota</taxon>
        <taxon>Clostridia</taxon>
        <taxon>Eubacteriales</taxon>
        <taxon>Thermincolaceae</taxon>
        <taxon>Thermincola</taxon>
    </lineage>
</organism>
<evidence type="ECO:0000259" key="1">
    <source>
        <dbReference type="Pfam" id="PF07796"/>
    </source>
</evidence>
<evidence type="ECO:0000313" key="3">
    <source>
        <dbReference type="Proteomes" id="UP000037175"/>
    </source>
</evidence>
<dbReference type="InterPro" id="IPR012437">
    <property type="entry name" value="DUF1638"/>
</dbReference>
<dbReference type="PATRIC" id="fig|281456.6.peg.3252"/>